<dbReference type="InterPro" id="IPR012338">
    <property type="entry name" value="Beta-lactam/transpept-like"/>
</dbReference>
<dbReference type="GO" id="GO:0008658">
    <property type="term" value="F:penicillin binding"/>
    <property type="evidence" value="ECO:0007669"/>
    <property type="project" value="InterPro"/>
</dbReference>
<gene>
    <name evidence="2" type="ORF">HUG20_06080</name>
</gene>
<accession>A0A7T6Z9M8</accession>
<keyword evidence="3" id="KW-1185">Reference proteome</keyword>
<reference evidence="2 3" key="1">
    <citation type="submission" date="2020-06" db="EMBL/GenBank/DDBJ databases">
        <title>Genomic analysis of Salicibibacter sp. NKC21-4.</title>
        <authorList>
            <person name="Oh Y.J."/>
        </authorList>
    </citation>
    <scope>NUCLEOTIDE SEQUENCE [LARGE SCALE GENOMIC DNA]</scope>
    <source>
        <strain evidence="2 3">NKC21-4</strain>
    </source>
</reference>
<dbReference type="GO" id="GO:0071972">
    <property type="term" value="F:peptidoglycan L,D-transpeptidase activity"/>
    <property type="evidence" value="ECO:0007669"/>
    <property type="project" value="TreeGrafter"/>
</dbReference>
<dbReference type="SUPFAM" id="SSF56601">
    <property type="entry name" value="beta-lactamase/transpeptidase-like"/>
    <property type="match status" value="1"/>
</dbReference>
<organism evidence="2 3">
    <name type="scientific">Salicibibacter cibi</name>
    <dbReference type="NCBI Taxonomy" id="2743001"/>
    <lineage>
        <taxon>Bacteria</taxon>
        <taxon>Bacillati</taxon>
        <taxon>Bacillota</taxon>
        <taxon>Bacilli</taxon>
        <taxon>Bacillales</taxon>
        <taxon>Bacillaceae</taxon>
        <taxon>Salicibibacter</taxon>
    </lineage>
</organism>
<evidence type="ECO:0000313" key="2">
    <source>
        <dbReference type="EMBL" id="QQK79483.1"/>
    </source>
</evidence>
<sequence>MTRVTDPEEPVDLRDALVFSDNIFLAQTALEMGEDTFAEGIGEFGFGEDVPSTYPVESSTLTEDDTFENEVMLADSSYGQGEVQMSPLHLSMTYTPFLNEGDMLAPVLLTEDAGEPEVWNEDVMEPETADTILQSLIEVVEESDGTGHEAQVSGRTLAGKTGTAELKESLEDEDNDQLGWFVAFDADEADLLVTMMLEDVQEDGGSGYVVPKVGDIIEEYES</sequence>
<name>A0A7T6Z9M8_9BACI</name>
<dbReference type="EMBL" id="CP054706">
    <property type="protein sequence ID" value="QQK79483.1"/>
    <property type="molecule type" value="Genomic_DNA"/>
</dbReference>
<dbReference type="GO" id="GO:0005886">
    <property type="term" value="C:plasma membrane"/>
    <property type="evidence" value="ECO:0007669"/>
    <property type="project" value="TreeGrafter"/>
</dbReference>
<dbReference type="PANTHER" id="PTHR30627">
    <property type="entry name" value="PEPTIDOGLYCAN D,D-TRANSPEPTIDASE"/>
    <property type="match status" value="1"/>
</dbReference>
<dbReference type="InterPro" id="IPR050515">
    <property type="entry name" value="Beta-lactam/transpept"/>
</dbReference>
<dbReference type="InterPro" id="IPR001460">
    <property type="entry name" value="PCN-bd_Tpept"/>
</dbReference>
<evidence type="ECO:0000259" key="1">
    <source>
        <dbReference type="Pfam" id="PF00905"/>
    </source>
</evidence>
<dbReference type="PANTHER" id="PTHR30627:SF25">
    <property type="entry name" value="PENICILLIN-BINDING PROTEIN 3"/>
    <property type="match status" value="1"/>
</dbReference>
<feature type="domain" description="Penicillin-binding protein transpeptidase" evidence="1">
    <location>
        <begin position="6"/>
        <end position="217"/>
    </location>
</feature>
<dbReference type="Pfam" id="PF00905">
    <property type="entry name" value="Transpeptidase"/>
    <property type="match status" value="1"/>
</dbReference>
<dbReference type="GO" id="GO:0071555">
    <property type="term" value="P:cell wall organization"/>
    <property type="evidence" value="ECO:0007669"/>
    <property type="project" value="TreeGrafter"/>
</dbReference>
<dbReference type="Proteomes" id="UP000595349">
    <property type="component" value="Chromosome"/>
</dbReference>
<protein>
    <recommendedName>
        <fullName evidence="1">Penicillin-binding protein transpeptidase domain-containing protein</fullName>
    </recommendedName>
</protein>
<dbReference type="Gene3D" id="3.40.710.10">
    <property type="entry name" value="DD-peptidase/beta-lactamase superfamily"/>
    <property type="match status" value="1"/>
</dbReference>
<evidence type="ECO:0000313" key="3">
    <source>
        <dbReference type="Proteomes" id="UP000595349"/>
    </source>
</evidence>
<dbReference type="AlphaFoldDB" id="A0A7T6Z9M8"/>
<dbReference type="KEGG" id="scib:HUG20_06080"/>
<proteinExistence type="predicted"/>